<dbReference type="VEuPathDB" id="FungiDB:RhiirFUN_010085"/>
<organism evidence="1 2">
    <name type="scientific">Rhizophagus irregularis</name>
    <dbReference type="NCBI Taxonomy" id="588596"/>
    <lineage>
        <taxon>Eukaryota</taxon>
        <taxon>Fungi</taxon>
        <taxon>Fungi incertae sedis</taxon>
        <taxon>Mucoromycota</taxon>
        <taxon>Glomeromycotina</taxon>
        <taxon>Glomeromycetes</taxon>
        <taxon>Glomerales</taxon>
        <taxon>Glomeraceae</taxon>
        <taxon>Rhizophagus</taxon>
    </lineage>
</organism>
<proteinExistence type="predicted"/>
<evidence type="ECO:0000313" key="1">
    <source>
        <dbReference type="EMBL" id="PKK71587.1"/>
    </source>
</evidence>
<accession>A0A2N1NCE5</accession>
<dbReference type="Proteomes" id="UP000233469">
    <property type="component" value="Unassembled WGS sequence"/>
</dbReference>
<evidence type="ECO:0008006" key="3">
    <source>
        <dbReference type="Google" id="ProtNLM"/>
    </source>
</evidence>
<protein>
    <recommendedName>
        <fullName evidence="3">F-box domain-containing protein</fullName>
    </recommendedName>
</protein>
<reference evidence="1 2" key="1">
    <citation type="submission" date="2016-04" db="EMBL/GenBank/DDBJ databases">
        <title>Genome analyses suggest a sexual origin of heterokaryosis in a supposedly ancient asexual fungus.</title>
        <authorList>
            <person name="Ropars J."/>
            <person name="Sedzielewska K."/>
            <person name="Noel J."/>
            <person name="Charron P."/>
            <person name="Farinelli L."/>
            <person name="Marton T."/>
            <person name="Kruger M."/>
            <person name="Pelin A."/>
            <person name="Brachmann A."/>
            <person name="Corradi N."/>
        </authorList>
    </citation>
    <scope>NUCLEOTIDE SEQUENCE [LARGE SCALE GENOMIC DNA]</scope>
    <source>
        <strain evidence="1 2">C2</strain>
    </source>
</reference>
<gene>
    <name evidence="1" type="ORF">RhiirC2_778229</name>
</gene>
<sequence length="550" mass="64622">MSCSKIFSGDLPELIYGILKYFQNDYSTLHSCILVNRLWCRSAIPLLWENPFSIPIKNYNFIIIYSHNSNSDFKTKLIEYKIINNNSLPPNTLFNYPSFLKYLRINNKFIYSVRNWVRNAIRTSTPGNLSLLSDFERKVDIFVSLFKIFIENEVKLHTLEIEFSRISGVHTDLNNILELILQNTNFIHNIRNINLFVGSYSSGIIPNANKKYKLIKNNLSQIINLQQNLKKILIDNGSFPLYRPLLLSKDSNCSNTLNTITFYKINLDCLSKNIFEQLNALESIHFLYCYSFGNNFIQQINNLAKPFKLKSLFIKGEPQQFETMELLQKSGKYLENFGIVLNIYGLICSLYEQILVLITKYCKNIKFFDFRGPVSLSTYQILNLVENIQQNLNYLTIDVWYDNTGSSSSTILLHLGYYLPSKLEYLCFDLHYIKASLFEEFLRQTQHTFIKKLLINSSEGQDILPFIKEYIMKKKRVKYLAISDSSREDTFDRYSHKVKEICSLKYNEVNNVKELFSLKYEVDEFRLYNIEVQSYLSLKIDSYNYIKEIN</sequence>
<dbReference type="VEuPathDB" id="FungiDB:FUN_006269"/>
<comment type="caution">
    <text evidence="1">The sequence shown here is derived from an EMBL/GenBank/DDBJ whole genome shotgun (WGS) entry which is preliminary data.</text>
</comment>
<dbReference type="VEuPathDB" id="FungiDB:RhiirA1_468948"/>
<dbReference type="EMBL" id="LLXL01000507">
    <property type="protein sequence ID" value="PKK71587.1"/>
    <property type="molecule type" value="Genomic_DNA"/>
</dbReference>
<dbReference type="AlphaFoldDB" id="A0A2N1NCE5"/>
<name>A0A2N1NCE5_9GLOM</name>
<reference evidence="1 2" key="2">
    <citation type="submission" date="2017-10" db="EMBL/GenBank/DDBJ databases">
        <title>Extensive intraspecific genome diversity in a model arbuscular mycorrhizal fungus.</title>
        <authorList>
            <person name="Chen E.C.H."/>
            <person name="Morin E."/>
            <person name="Baudet D."/>
            <person name="Noel J."/>
            <person name="Ndikumana S."/>
            <person name="Charron P."/>
            <person name="St-Onge C."/>
            <person name="Giorgi J."/>
            <person name="Grigoriev I.V."/>
            <person name="Roux C."/>
            <person name="Martin F.M."/>
            <person name="Corradi N."/>
        </authorList>
    </citation>
    <scope>NUCLEOTIDE SEQUENCE [LARGE SCALE GENOMIC DNA]</scope>
    <source>
        <strain evidence="1 2">C2</strain>
    </source>
</reference>
<evidence type="ECO:0000313" key="2">
    <source>
        <dbReference type="Proteomes" id="UP000233469"/>
    </source>
</evidence>